<evidence type="ECO:0000256" key="1">
    <source>
        <dbReference type="SAM" id="SignalP"/>
    </source>
</evidence>
<protein>
    <recommendedName>
        <fullName evidence="4">TonB family protein</fullName>
    </recommendedName>
</protein>
<reference evidence="2 3" key="1">
    <citation type="submission" date="2019-03" db="EMBL/GenBank/DDBJ databases">
        <title>Genomic Encyclopedia of Type Strains, Phase IV (KMG-IV): sequencing the most valuable type-strain genomes for metagenomic binning, comparative biology and taxonomic classification.</title>
        <authorList>
            <person name="Goeker M."/>
        </authorList>
    </citation>
    <scope>NUCLEOTIDE SEQUENCE [LARGE SCALE GENOMIC DNA]</scope>
    <source>
        <strain evidence="2 3">DSM 23344</strain>
    </source>
</reference>
<dbReference type="OrthoDB" id="7052406at2"/>
<dbReference type="Proteomes" id="UP000294980">
    <property type="component" value="Unassembled WGS sequence"/>
</dbReference>
<organism evidence="2 3">
    <name type="scientific">Chromatocurvus halotolerans</name>
    <dbReference type="NCBI Taxonomy" id="1132028"/>
    <lineage>
        <taxon>Bacteria</taxon>
        <taxon>Pseudomonadati</taxon>
        <taxon>Pseudomonadota</taxon>
        <taxon>Gammaproteobacteria</taxon>
        <taxon>Cellvibrionales</taxon>
        <taxon>Halieaceae</taxon>
        <taxon>Chromatocurvus</taxon>
    </lineage>
</organism>
<sequence>MKHWLCKMAITGLILVLPALVAAASTPVAQTSPTAEPEEPGTLQTNRTQAISRYRDVITRLEDEGGAYNPALTEPLLELGMALQQSGMHAEAIDLLKRGVHLARINNGLYSEIQLALLESEIKSHLALGQFEEADDRHRYLYRVQQRTLTDAGRGFAFMQQAKWQRRAYELELDENGFNRLINMWNLHRMALTEFAEADGDGSPTLLPPLHGMLRAQYLMSGSMGENSAGRFQRAGFRIRGDDEGRLYAYRGQSYKQGDSVIRAIFDVRAAQADSTPLARAEVLAMMGDWRLWHGRYTEALDAYAEAIIELASVDGAEEGLQTLFGAPVALPALEGIRPLPEPASPDTADLLLEFTVDERGRVRDLTRLDDSEASVGIVNRIMRTLRATPFRPRFDTGEPVATTGIQWAYDTDQWQ</sequence>
<evidence type="ECO:0000313" key="2">
    <source>
        <dbReference type="EMBL" id="TCO74665.1"/>
    </source>
</evidence>
<dbReference type="RefSeq" id="WP_117318681.1">
    <property type="nucleotide sequence ID" value="NZ_QQSW01000015.1"/>
</dbReference>
<name>A0A4R2L653_9GAMM</name>
<accession>A0A4R2L653</accession>
<proteinExistence type="predicted"/>
<dbReference type="InterPro" id="IPR011990">
    <property type="entry name" value="TPR-like_helical_dom_sf"/>
</dbReference>
<dbReference type="AlphaFoldDB" id="A0A4R2L653"/>
<keyword evidence="3" id="KW-1185">Reference proteome</keyword>
<gene>
    <name evidence="2" type="ORF">EV688_11224</name>
</gene>
<keyword evidence="1" id="KW-0732">Signal</keyword>
<evidence type="ECO:0008006" key="4">
    <source>
        <dbReference type="Google" id="ProtNLM"/>
    </source>
</evidence>
<evidence type="ECO:0000313" key="3">
    <source>
        <dbReference type="Proteomes" id="UP000294980"/>
    </source>
</evidence>
<feature type="signal peptide" evidence="1">
    <location>
        <begin position="1"/>
        <end position="23"/>
    </location>
</feature>
<comment type="caution">
    <text evidence="2">The sequence shown here is derived from an EMBL/GenBank/DDBJ whole genome shotgun (WGS) entry which is preliminary data.</text>
</comment>
<feature type="chain" id="PRO_5020737374" description="TonB family protein" evidence="1">
    <location>
        <begin position="24"/>
        <end position="416"/>
    </location>
</feature>
<dbReference type="EMBL" id="SLWX01000012">
    <property type="protein sequence ID" value="TCO74665.1"/>
    <property type="molecule type" value="Genomic_DNA"/>
</dbReference>
<dbReference type="SUPFAM" id="SSF48452">
    <property type="entry name" value="TPR-like"/>
    <property type="match status" value="1"/>
</dbReference>
<dbReference type="Gene3D" id="1.25.40.10">
    <property type="entry name" value="Tetratricopeptide repeat domain"/>
    <property type="match status" value="1"/>
</dbReference>